<dbReference type="Proteomes" id="UP000318571">
    <property type="component" value="Chromosome 10"/>
</dbReference>
<evidence type="ECO:0000256" key="8">
    <source>
        <dbReference type="SAM" id="MobiDB-lite"/>
    </source>
</evidence>
<dbReference type="OMA" id="HIITCAY"/>
<dbReference type="GO" id="GO:0031902">
    <property type="term" value="C:late endosome membrane"/>
    <property type="evidence" value="ECO:0007669"/>
    <property type="project" value="UniProtKB-SubCell"/>
</dbReference>
<dbReference type="Pfam" id="PF10601">
    <property type="entry name" value="zf-LITAF-like"/>
    <property type="match status" value="1"/>
</dbReference>
<proteinExistence type="inferred from homology"/>
<keyword evidence="6" id="KW-0862">Zinc</keyword>
<gene>
    <name evidence="10" type="ORF">TCAL_08209</name>
</gene>
<dbReference type="GO" id="GO:0008270">
    <property type="term" value="F:zinc ion binding"/>
    <property type="evidence" value="ECO:0007669"/>
    <property type="project" value="TreeGrafter"/>
</dbReference>
<dbReference type="PANTHER" id="PTHR23292:SF6">
    <property type="entry name" value="FI16602P1-RELATED"/>
    <property type="match status" value="1"/>
</dbReference>
<dbReference type="PROSITE" id="PS51837">
    <property type="entry name" value="LITAF"/>
    <property type="match status" value="1"/>
</dbReference>
<dbReference type="STRING" id="6832.A0A553NC19"/>
<evidence type="ECO:0000256" key="4">
    <source>
        <dbReference type="ARBA" id="ARBA00005975"/>
    </source>
</evidence>
<evidence type="ECO:0000313" key="11">
    <source>
        <dbReference type="Proteomes" id="UP000318571"/>
    </source>
</evidence>
<keyword evidence="11" id="KW-1185">Reference proteome</keyword>
<evidence type="ECO:0000256" key="2">
    <source>
        <dbReference type="ARBA" id="ARBA00004481"/>
    </source>
</evidence>
<dbReference type="EMBL" id="VCGU01000458">
    <property type="protein sequence ID" value="TRY62909.1"/>
    <property type="molecule type" value="Genomic_DNA"/>
</dbReference>
<dbReference type="PANTHER" id="PTHR23292">
    <property type="entry name" value="LIPOPOLYSACCHARIDE-INDUCED TUMOR NECROSIS FACTOR-ALPHA FACTOR"/>
    <property type="match status" value="1"/>
</dbReference>
<keyword evidence="5" id="KW-0479">Metal-binding</keyword>
<protein>
    <recommendedName>
        <fullName evidence="9">LITAF domain-containing protein</fullName>
    </recommendedName>
</protein>
<dbReference type="GO" id="GO:0005765">
    <property type="term" value="C:lysosomal membrane"/>
    <property type="evidence" value="ECO:0007669"/>
    <property type="project" value="UniProtKB-SubCell"/>
</dbReference>
<dbReference type="SMART" id="SM00714">
    <property type="entry name" value="LITAF"/>
    <property type="match status" value="1"/>
</dbReference>
<organism evidence="10 11">
    <name type="scientific">Tigriopus californicus</name>
    <name type="common">Marine copepod</name>
    <dbReference type="NCBI Taxonomy" id="6832"/>
    <lineage>
        <taxon>Eukaryota</taxon>
        <taxon>Metazoa</taxon>
        <taxon>Ecdysozoa</taxon>
        <taxon>Arthropoda</taxon>
        <taxon>Crustacea</taxon>
        <taxon>Multicrustacea</taxon>
        <taxon>Hexanauplia</taxon>
        <taxon>Copepoda</taxon>
        <taxon>Harpacticoida</taxon>
        <taxon>Harpacticidae</taxon>
        <taxon>Tigriopus</taxon>
    </lineage>
</organism>
<dbReference type="AlphaFoldDB" id="A0A553NC19"/>
<evidence type="ECO:0000256" key="1">
    <source>
        <dbReference type="ARBA" id="ARBA00004414"/>
    </source>
</evidence>
<accession>A0A553NC19</accession>
<dbReference type="InterPro" id="IPR037519">
    <property type="entry name" value="LITAF_fam"/>
</dbReference>
<keyword evidence="7" id="KW-0472">Membrane</keyword>
<reference evidence="10 11" key="1">
    <citation type="journal article" date="2018" name="Nat. Ecol. Evol.">
        <title>Genomic signatures of mitonuclear coevolution across populations of Tigriopus californicus.</title>
        <authorList>
            <person name="Barreto F.S."/>
            <person name="Watson E.T."/>
            <person name="Lima T.G."/>
            <person name="Willett C.S."/>
            <person name="Edmands S."/>
            <person name="Li W."/>
            <person name="Burton R.S."/>
        </authorList>
    </citation>
    <scope>NUCLEOTIDE SEQUENCE [LARGE SCALE GENOMIC DNA]</scope>
    <source>
        <strain evidence="10 11">San Diego</strain>
    </source>
</reference>
<dbReference type="OrthoDB" id="5599753at2759"/>
<dbReference type="InterPro" id="IPR006629">
    <property type="entry name" value="LITAF"/>
</dbReference>
<evidence type="ECO:0000256" key="6">
    <source>
        <dbReference type="ARBA" id="ARBA00022833"/>
    </source>
</evidence>
<feature type="region of interest" description="Disordered" evidence="8">
    <location>
        <begin position="1"/>
        <end position="57"/>
    </location>
</feature>
<sequence length="143" mass="15273">MAADKGWSMPPTEGTPPDAPPSYEQTQAAHGAAKGYAYPQQPPPQQQPNTSNASDGRPVIVQYVNAPNFGHRPVNMVCPHCQSQICTSTESEPGAMAWVLAGVLCVVGLWPCACIPCCIDSLNSVTHKCPNCRNFLGRYKGGF</sequence>
<comment type="subcellular location">
    <subcellularLocation>
        <location evidence="2">Endosome membrane</location>
        <topology evidence="2">Peripheral membrane protein</topology>
    </subcellularLocation>
    <subcellularLocation>
        <location evidence="1">Late endosome membrane</location>
    </subcellularLocation>
    <subcellularLocation>
        <location evidence="3">Lysosome membrane</location>
        <topology evidence="3">Peripheral membrane protein</topology>
        <orientation evidence="3">Cytoplasmic side</orientation>
    </subcellularLocation>
</comment>
<evidence type="ECO:0000313" key="10">
    <source>
        <dbReference type="EMBL" id="TRY62909.1"/>
    </source>
</evidence>
<comment type="similarity">
    <text evidence="4">Belongs to the CDIP1/LITAF family.</text>
</comment>
<name>A0A553NC19_TIGCA</name>
<evidence type="ECO:0000259" key="9">
    <source>
        <dbReference type="PROSITE" id="PS51837"/>
    </source>
</evidence>
<evidence type="ECO:0000256" key="3">
    <source>
        <dbReference type="ARBA" id="ARBA00004630"/>
    </source>
</evidence>
<evidence type="ECO:0000256" key="7">
    <source>
        <dbReference type="ARBA" id="ARBA00023136"/>
    </source>
</evidence>
<evidence type="ECO:0000256" key="5">
    <source>
        <dbReference type="ARBA" id="ARBA00022723"/>
    </source>
</evidence>
<feature type="domain" description="LITAF" evidence="9">
    <location>
        <begin position="57"/>
        <end position="141"/>
    </location>
</feature>
<comment type="caution">
    <text evidence="10">The sequence shown here is derived from an EMBL/GenBank/DDBJ whole genome shotgun (WGS) entry which is preliminary data.</text>
</comment>